<proteinExistence type="predicted"/>
<feature type="non-terminal residue" evidence="1">
    <location>
        <position position="1"/>
    </location>
</feature>
<comment type="caution">
    <text evidence="1">The sequence shown here is derived from an EMBL/GenBank/DDBJ whole genome shotgun (WGS) entry which is preliminary data.</text>
</comment>
<evidence type="ECO:0000313" key="2">
    <source>
        <dbReference type="Proteomes" id="UP000789920"/>
    </source>
</evidence>
<evidence type="ECO:0000313" key="1">
    <source>
        <dbReference type="EMBL" id="CAG8788635.1"/>
    </source>
</evidence>
<dbReference type="EMBL" id="CAJVQC010050165">
    <property type="protein sequence ID" value="CAG8788635.1"/>
    <property type="molecule type" value="Genomic_DNA"/>
</dbReference>
<name>A0ACA9RDM7_9GLOM</name>
<sequence>NIPSKWIVHENSVTIDIGQVFAKSISWNKIRYLNYDHPVLSYIVDLTEPQEELCAILPPSIYYQIFRAPTEYYNDASAEFKMIFAKFFNDRNNWDKDTFGNVHKEDKKHSFYEFIRNVCRILFELWNTALSENYCLEGTWHHQVLDPIFKEITKNIAGCFWNWGEACSLASSFRKETYSRKPDLWLLQTINHTIQETLYEEASGSPFQPDQTKITSDNFKLFRLGRDSKYKMDVELIFNNLQYLRNGKNLLQQIHEIEVFLFQAYETRLRICIIDQPGSPFYRVRKVFDLMIPYKMVDDEVFILGDMQKAPIHPPGTSFDINISDYPTFPSP</sequence>
<gene>
    <name evidence="1" type="ORF">RPERSI_LOCUS18742</name>
</gene>
<protein>
    <submittedName>
        <fullName evidence="1">18721_t:CDS:1</fullName>
    </submittedName>
</protein>
<reference evidence="1" key="1">
    <citation type="submission" date="2021-06" db="EMBL/GenBank/DDBJ databases">
        <authorList>
            <person name="Kallberg Y."/>
            <person name="Tangrot J."/>
            <person name="Rosling A."/>
        </authorList>
    </citation>
    <scope>NUCLEOTIDE SEQUENCE</scope>
    <source>
        <strain evidence="1">MA461A</strain>
    </source>
</reference>
<dbReference type="Proteomes" id="UP000789920">
    <property type="component" value="Unassembled WGS sequence"/>
</dbReference>
<organism evidence="1 2">
    <name type="scientific">Racocetra persica</name>
    <dbReference type="NCBI Taxonomy" id="160502"/>
    <lineage>
        <taxon>Eukaryota</taxon>
        <taxon>Fungi</taxon>
        <taxon>Fungi incertae sedis</taxon>
        <taxon>Mucoromycota</taxon>
        <taxon>Glomeromycotina</taxon>
        <taxon>Glomeromycetes</taxon>
        <taxon>Diversisporales</taxon>
        <taxon>Gigasporaceae</taxon>
        <taxon>Racocetra</taxon>
    </lineage>
</organism>
<keyword evidence="2" id="KW-1185">Reference proteome</keyword>
<accession>A0ACA9RDM7</accession>